<name>A0ABQ2JW27_9ACTN</name>
<gene>
    <name evidence="2" type="ORF">GCM10012285_51090</name>
</gene>
<protein>
    <submittedName>
        <fullName evidence="2">Uncharacterized protein</fullName>
    </submittedName>
</protein>
<evidence type="ECO:0000313" key="3">
    <source>
        <dbReference type="Proteomes" id="UP000600080"/>
    </source>
</evidence>
<organism evidence="2 3">
    <name type="scientific">Streptomyces kronopolitis</name>
    <dbReference type="NCBI Taxonomy" id="1612435"/>
    <lineage>
        <taxon>Bacteria</taxon>
        <taxon>Bacillati</taxon>
        <taxon>Actinomycetota</taxon>
        <taxon>Actinomycetes</taxon>
        <taxon>Kitasatosporales</taxon>
        <taxon>Streptomycetaceae</taxon>
        <taxon>Streptomyces</taxon>
    </lineage>
</organism>
<reference evidence="3" key="1">
    <citation type="journal article" date="2019" name="Int. J. Syst. Evol. Microbiol.">
        <title>The Global Catalogue of Microorganisms (GCM) 10K type strain sequencing project: providing services to taxonomists for standard genome sequencing and annotation.</title>
        <authorList>
            <consortium name="The Broad Institute Genomics Platform"/>
            <consortium name="The Broad Institute Genome Sequencing Center for Infectious Disease"/>
            <person name="Wu L."/>
            <person name="Ma J."/>
        </authorList>
    </citation>
    <scope>NUCLEOTIDE SEQUENCE [LARGE SCALE GENOMIC DNA]</scope>
    <source>
        <strain evidence="3">CGMCC 4.7323</strain>
    </source>
</reference>
<evidence type="ECO:0000256" key="1">
    <source>
        <dbReference type="SAM" id="MobiDB-lite"/>
    </source>
</evidence>
<keyword evidence="3" id="KW-1185">Reference proteome</keyword>
<dbReference type="EMBL" id="BMND01000026">
    <property type="protein sequence ID" value="GGN56512.1"/>
    <property type="molecule type" value="Genomic_DNA"/>
</dbReference>
<comment type="caution">
    <text evidence="2">The sequence shown here is derived from an EMBL/GenBank/DDBJ whole genome shotgun (WGS) entry which is preliminary data.</text>
</comment>
<feature type="region of interest" description="Disordered" evidence="1">
    <location>
        <begin position="1"/>
        <end position="23"/>
    </location>
</feature>
<evidence type="ECO:0000313" key="2">
    <source>
        <dbReference type="EMBL" id="GGN56512.1"/>
    </source>
</evidence>
<proteinExistence type="predicted"/>
<dbReference type="Proteomes" id="UP000600080">
    <property type="component" value="Unassembled WGS sequence"/>
</dbReference>
<accession>A0ABQ2JW27</accession>
<sequence length="279" mass="29794">MPGLEGAAAVLDPPARQHEENPGNHAFYHDLFAMFGEASDPDQFAAGPQNTHRHLTELLAAHPSLRERSADLVVVAHALPDSQPYGVTASHAGLLFGDDSHGFAVSEQGLAAPFTALRILSGFWCSGRTRRPVLLVLEQTTLPVRDPAVHGEHPLVDSGALLAFGGEGSLRLRGATDIHLEVAREELTVRLNAVVDQDPEGTLVVLGPSAAERCGTAIRGQHRHEVAPGTYATGVWVALADNWTSWQARYRRIVLCDLELATDQGCMAVLYGDPDASGG</sequence>
<dbReference type="RefSeq" id="WP_189101809.1">
    <property type="nucleotide sequence ID" value="NZ_BMND01000026.1"/>
</dbReference>
<dbReference type="GeneID" id="301550796"/>